<dbReference type="NCBIfam" id="TIGR01755">
    <property type="entry name" value="flav_wrbA"/>
    <property type="match status" value="1"/>
</dbReference>
<evidence type="ECO:0000313" key="3">
    <source>
        <dbReference type="EMBL" id="TMW62506.1"/>
    </source>
</evidence>
<dbReference type="Pfam" id="PF03358">
    <property type="entry name" value="FMN_red"/>
    <property type="match status" value="1"/>
</dbReference>
<proteinExistence type="inferred from homology"/>
<dbReference type="FunFam" id="3.40.50.360:FF:000001">
    <property type="entry name" value="NAD(P)H dehydrogenase (Quinone) FQR1-like"/>
    <property type="match status" value="1"/>
</dbReference>
<comment type="caution">
    <text evidence="4">The sequence shown here is derived from an EMBL/GenBank/DDBJ whole genome shotgun (WGS) entry which is preliminary data.</text>
</comment>
<dbReference type="Gene3D" id="3.40.50.360">
    <property type="match status" value="1"/>
</dbReference>
<keyword evidence="5" id="KW-1185">Reference proteome</keyword>
<dbReference type="GO" id="GO:0016020">
    <property type="term" value="C:membrane"/>
    <property type="evidence" value="ECO:0007669"/>
    <property type="project" value="TreeGrafter"/>
</dbReference>
<dbReference type="Proteomes" id="UP000794436">
    <property type="component" value="Unassembled WGS sequence"/>
</dbReference>
<comment type="similarity">
    <text evidence="1">Belongs to the WrbA family.</text>
</comment>
<dbReference type="EMBL" id="SPLM01000073">
    <property type="protein sequence ID" value="TMW62507.1"/>
    <property type="molecule type" value="Genomic_DNA"/>
</dbReference>
<dbReference type="InterPro" id="IPR029039">
    <property type="entry name" value="Flavoprotein-like_sf"/>
</dbReference>
<dbReference type="PROSITE" id="PS50902">
    <property type="entry name" value="FLAVODOXIN_LIKE"/>
    <property type="match status" value="1"/>
</dbReference>
<evidence type="ECO:0000313" key="4">
    <source>
        <dbReference type="EMBL" id="TMW62507.1"/>
    </source>
</evidence>
<dbReference type="OrthoDB" id="504689at2759"/>
<sequence length="200" mass="21081">MTKIAIVYYSNYGTLVKLAETLKEGIEKVPGVTASIYQIPETLSEDTLNKLESIPKADYPVVTFDDLKEADGVLFGIPTRFGIAAGQVSSFFSSTAGLWATGALVGKPAGIFFATGSLGGGQESTAYSTLPFLVHQGMIFVPLGYRAMSLMSLEEVHGGSPWGAGSLSGHHGARKPTALELDVAMTQGESFAKVTQKLAN</sequence>
<feature type="domain" description="Flavodoxin-like" evidence="2">
    <location>
        <begin position="4"/>
        <end position="191"/>
    </location>
</feature>
<reference evidence="4" key="1">
    <citation type="submission" date="2019-03" db="EMBL/GenBank/DDBJ databases">
        <title>Long read genome sequence of the mycoparasitic Pythium oligandrum ATCC 38472 isolated from sugarbeet rhizosphere.</title>
        <authorList>
            <person name="Gaulin E."/>
        </authorList>
    </citation>
    <scope>NUCLEOTIDE SEQUENCE</scope>
    <source>
        <strain evidence="4">ATCC 38472_TT</strain>
    </source>
</reference>
<accession>A0A8K1FK68</accession>
<dbReference type="InterPro" id="IPR005025">
    <property type="entry name" value="FMN_Rdtase-like_dom"/>
</dbReference>
<dbReference type="GO" id="GO:0010181">
    <property type="term" value="F:FMN binding"/>
    <property type="evidence" value="ECO:0007669"/>
    <property type="project" value="InterPro"/>
</dbReference>
<name>A0A8K1FK68_PYTOL</name>
<organism evidence="4 5">
    <name type="scientific">Pythium oligandrum</name>
    <name type="common">Mycoparasitic fungus</name>
    <dbReference type="NCBI Taxonomy" id="41045"/>
    <lineage>
        <taxon>Eukaryota</taxon>
        <taxon>Sar</taxon>
        <taxon>Stramenopiles</taxon>
        <taxon>Oomycota</taxon>
        <taxon>Peronosporomycetes</taxon>
        <taxon>Pythiales</taxon>
        <taxon>Pythiaceae</taxon>
        <taxon>Pythium</taxon>
    </lineage>
</organism>
<dbReference type="InterPro" id="IPR010089">
    <property type="entry name" value="Flavoprotein_WrbA-like"/>
</dbReference>
<dbReference type="GO" id="GO:0003955">
    <property type="term" value="F:NAD(P)H dehydrogenase (quinone) activity"/>
    <property type="evidence" value="ECO:0007669"/>
    <property type="project" value="InterPro"/>
</dbReference>
<evidence type="ECO:0000256" key="1">
    <source>
        <dbReference type="ARBA" id="ARBA00006961"/>
    </source>
</evidence>
<dbReference type="PANTHER" id="PTHR30546">
    <property type="entry name" value="FLAVODOXIN-RELATED PROTEIN WRBA-RELATED"/>
    <property type="match status" value="1"/>
</dbReference>
<evidence type="ECO:0000259" key="2">
    <source>
        <dbReference type="PROSITE" id="PS50902"/>
    </source>
</evidence>
<protein>
    <recommendedName>
        <fullName evidence="2">Flavodoxin-like domain-containing protein</fullName>
    </recommendedName>
</protein>
<dbReference type="PANTHER" id="PTHR30546:SF23">
    <property type="entry name" value="FLAVOPROTEIN-LIKE PROTEIN YCP4-RELATED"/>
    <property type="match status" value="1"/>
</dbReference>
<gene>
    <name evidence="3" type="ORF">Poli38472_005124</name>
    <name evidence="4" type="ORF">Poli38472_005125</name>
</gene>
<evidence type="ECO:0000313" key="5">
    <source>
        <dbReference type="Proteomes" id="UP000794436"/>
    </source>
</evidence>
<dbReference type="InterPro" id="IPR008254">
    <property type="entry name" value="Flavodoxin/NO_synth"/>
</dbReference>
<dbReference type="SUPFAM" id="SSF52218">
    <property type="entry name" value="Flavoproteins"/>
    <property type="match status" value="1"/>
</dbReference>
<dbReference type="AlphaFoldDB" id="A0A8K1FK68"/>
<dbReference type="NCBIfam" id="NF002999">
    <property type="entry name" value="PRK03767.1"/>
    <property type="match status" value="1"/>
</dbReference>
<dbReference type="EMBL" id="SPLM01000073">
    <property type="protein sequence ID" value="TMW62506.1"/>
    <property type="molecule type" value="Genomic_DNA"/>
</dbReference>